<evidence type="ECO:0000256" key="4">
    <source>
        <dbReference type="ARBA" id="ARBA00022598"/>
    </source>
</evidence>
<dbReference type="InterPro" id="IPR012947">
    <property type="entry name" value="tRNA_SAD"/>
</dbReference>
<dbReference type="InterPro" id="IPR036621">
    <property type="entry name" value="Anticodon-bd_dom_sf"/>
</dbReference>
<dbReference type="Pfam" id="PF07973">
    <property type="entry name" value="tRNA_SAD"/>
    <property type="match status" value="1"/>
</dbReference>
<evidence type="ECO:0000256" key="13">
    <source>
        <dbReference type="HAMAP-Rule" id="MF_00184"/>
    </source>
</evidence>
<evidence type="ECO:0000256" key="5">
    <source>
        <dbReference type="ARBA" id="ARBA00022723"/>
    </source>
</evidence>
<organism evidence="16 17">
    <name type="scientific">Teichococcus vastitatis</name>
    <dbReference type="NCBI Taxonomy" id="2307076"/>
    <lineage>
        <taxon>Bacteria</taxon>
        <taxon>Pseudomonadati</taxon>
        <taxon>Pseudomonadota</taxon>
        <taxon>Alphaproteobacteria</taxon>
        <taxon>Acetobacterales</taxon>
        <taxon>Roseomonadaceae</taxon>
        <taxon>Roseomonas</taxon>
    </lineage>
</organism>
<dbReference type="InterPro" id="IPR004095">
    <property type="entry name" value="TGS"/>
</dbReference>
<dbReference type="InterPro" id="IPR012675">
    <property type="entry name" value="Beta-grasp_dom_sf"/>
</dbReference>
<dbReference type="EC" id="6.1.1.3" evidence="13"/>
<evidence type="ECO:0000313" key="17">
    <source>
        <dbReference type="Proteomes" id="UP001201985"/>
    </source>
</evidence>
<comment type="caution">
    <text evidence="16">The sequence shown here is derived from an EMBL/GenBank/DDBJ whole genome shotgun (WGS) entry which is preliminary data.</text>
</comment>
<keyword evidence="17" id="KW-1185">Reference proteome</keyword>
<keyword evidence="8 13" id="KW-0067">ATP-binding</keyword>
<dbReference type="PANTHER" id="PTHR11451:SF44">
    <property type="entry name" value="THREONINE--TRNA LIGASE, CHLOROPLASTIC_MITOCHONDRIAL 2"/>
    <property type="match status" value="1"/>
</dbReference>
<feature type="domain" description="TGS" evidence="15">
    <location>
        <begin position="1"/>
        <end position="61"/>
    </location>
</feature>
<dbReference type="Gene3D" id="3.10.20.30">
    <property type="match status" value="1"/>
</dbReference>
<dbReference type="GO" id="GO:0004829">
    <property type="term" value="F:threonine-tRNA ligase activity"/>
    <property type="evidence" value="ECO:0007669"/>
    <property type="project" value="UniProtKB-EC"/>
</dbReference>
<evidence type="ECO:0000256" key="8">
    <source>
        <dbReference type="ARBA" id="ARBA00022840"/>
    </source>
</evidence>
<dbReference type="SUPFAM" id="SSF55186">
    <property type="entry name" value="ThrRS/AlaRS common domain"/>
    <property type="match status" value="1"/>
</dbReference>
<dbReference type="Pfam" id="PF03129">
    <property type="entry name" value="HGTP_anticodon"/>
    <property type="match status" value="1"/>
</dbReference>
<dbReference type="SUPFAM" id="SSF81271">
    <property type="entry name" value="TGS-like"/>
    <property type="match status" value="1"/>
</dbReference>
<feature type="binding site" evidence="13">
    <location>
        <position position="339"/>
    </location>
    <ligand>
        <name>Zn(2+)</name>
        <dbReference type="ChEBI" id="CHEBI:29105"/>
        <note>catalytic</note>
    </ligand>
</feature>
<feature type="binding site" evidence="13">
    <location>
        <position position="390"/>
    </location>
    <ligand>
        <name>Zn(2+)</name>
        <dbReference type="ChEBI" id="CHEBI:29105"/>
        <note>catalytic</note>
    </ligand>
</feature>
<dbReference type="HAMAP" id="MF_00184">
    <property type="entry name" value="Thr_tRNA_synth"/>
    <property type="match status" value="1"/>
</dbReference>
<comment type="cofactor">
    <cofactor evidence="13">
        <name>Zn(2+)</name>
        <dbReference type="ChEBI" id="CHEBI:29105"/>
    </cofactor>
    <text evidence="13">Binds 1 zinc ion per subunit.</text>
</comment>
<dbReference type="PROSITE" id="PS50862">
    <property type="entry name" value="AA_TRNA_LIGASE_II"/>
    <property type="match status" value="1"/>
</dbReference>
<evidence type="ECO:0000256" key="7">
    <source>
        <dbReference type="ARBA" id="ARBA00022833"/>
    </source>
</evidence>
<dbReference type="InterPro" id="IPR047246">
    <property type="entry name" value="ThrRS_anticodon"/>
</dbReference>
<dbReference type="CDD" id="cd00860">
    <property type="entry name" value="ThrRS_anticodon"/>
    <property type="match status" value="1"/>
</dbReference>
<dbReference type="InterPro" id="IPR018163">
    <property type="entry name" value="Thr/Ala-tRNA-synth_IIc_edit"/>
</dbReference>
<evidence type="ECO:0000259" key="15">
    <source>
        <dbReference type="PROSITE" id="PS51880"/>
    </source>
</evidence>
<dbReference type="RefSeq" id="WP_120006584.1">
    <property type="nucleotide sequence ID" value="NZ_JALBUU010000004.1"/>
</dbReference>
<dbReference type="InterPro" id="IPR004154">
    <property type="entry name" value="Anticodon-bd"/>
</dbReference>
<dbReference type="EMBL" id="JALBUU010000004">
    <property type="protein sequence ID" value="MCI0752479.1"/>
    <property type="molecule type" value="Genomic_DNA"/>
</dbReference>
<keyword evidence="7 13" id="KW-0862">Zinc</keyword>
<evidence type="ECO:0000256" key="11">
    <source>
        <dbReference type="ARBA" id="ARBA00023146"/>
    </source>
</evidence>
<dbReference type="SMART" id="SM00863">
    <property type="entry name" value="tRNA_SAD"/>
    <property type="match status" value="1"/>
</dbReference>
<comment type="subcellular location">
    <subcellularLocation>
        <location evidence="13">Cytoplasm</location>
    </subcellularLocation>
</comment>
<dbReference type="Gene3D" id="3.30.930.10">
    <property type="entry name" value="Bira Bifunctional Protein, Domain 2"/>
    <property type="match status" value="1"/>
</dbReference>
<feature type="binding site" evidence="13">
    <location>
        <position position="516"/>
    </location>
    <ligand>
        <name>Zn(2+)</name>
        <dbReference type="ChEBI" id="CHEBI:29105"/>
        <note>catalytic</note>
    </ligand>
</feature>
<dbReference type="CDD" id="cd00771">
    <property type="entry name" value="ThrRS_core"/>
    <property type="match status" value="1"/>
</dbReference>
<dbReference type="Gene3D" id="3.30.54.20">
    <property type="match status" value="1"/>
</dbReference>
<dbReference type="Pfam" id="PF02824">
    <property type="entry name" value="TGS"/>
    <property type="match status" value="1"/>
</dbReference>
<dbReference type="InterPro" id="IPR012676">
    <property type="entry name" value="TGS-like"/>
</dbReference>
<reference evidence="16 17" key="1">
    <citation type="submission" date="2022-03" db="EMBL/GenBank/DDBJ databases">
        <title>Complete genome analysis of Roseomonas KG 17.1 : a prolific producer of plant growth promoters.</title>
        <authorList>
            <person name="Saadouli I."/>
            <person name="Najjari A."/>
            <person name="Mosbah A."/>
            <person name="Ouzari H.I."/>
        </authorList>
    </citation>
    <scope>NUCLEOTIDE SEQUENCE [LARGE SCALE GENOMIC DNA]</scope>
    <source>
        <strain evidence="16 17">KG17-1</strain>
    </source>
</reference>
<dbReference type="NCBIfam" id="TIGR00418">
    <property type="entry name" value="thrS"/>
    <property type="match status" value="1"/>
</dbReference>
<keyword evidence="11 13" id="KW-0030">Aminoacyl-tRNA synthetase</keyword>
<gene>
    <name evidence="13 16" type="primary">thrS</name>
    <name evidence="16" type="ORF">MON41_01710</name>
</gene>
<dbReference type="InterPro" id="IPR045864">
    <property type="entry name" value="aa-tRNA-synth_II/BPL/LPL"/>
</dbReference>
<evidence type="ECO:0000256" key="2">
    <source>
        <dbReference type="ARBA" id="ARBA00022490"/>
    </source>
</evidence>
<dbReference type="InterPro" id="IPR002314">
    <property type="entry name" value="aa-tRNA-synt_IIb"/>
</dbReference>
<evidence type="ECO:0000313" key="16">
    <source>
        <dbReference type="EMBL" id="MCI0752479.1"/>
    </source>
</evidence>
<comment type="subunit">
    <text evidence="13">Homodimer.</text>
</comment>
<evidence type="ECO:0000256" key="12">
    <source>
        <dbReference type="ARBA" id="ARBA00049515"/>
    </source>
</evidence>
<comment type="catalytic activity">
    <reaction evidence="12 13">
        <text>tRNA(Thr) + L-threonine + ATP = L-threonyl-tRNA(Thr) + AMP + diphosphate + H(+)</text>
        <dbReference type="Rhea" id="RHEA:24624"/>
        <dbReference type="Rhea" id="RHEA-COMP:9670"/>
        <dbReference type="Rhea" id="RHEA-COMP:9704"/>
        <dbReference type="ChEBI" id="CHEBI:15378"/>
        <dbReference type="ChEBI" id="CHEBI:30616"/>
        <dbReference type="ChEBI" id="CHEBI:33019"/>
        <dbReference type="ChEBI" id="CHEBI:57926"/>
        <dbReference type="ChEBI" id="CHEBI:78442"/>
        <dbReference type="ChEBI" id="CHEBI:78534"/>
        <dbReference type="ChEBI" id="CHEBI:456215"/>
        <dbReference type="EC" id="6.1.1.3"/>
    </reaction>
</comment>
<keyword evidence="6 13" id="KW-0547">Nucleotide-binding</keyword>
<keyword evidence="3 13" id="KW-0820">tRNA-binding</keyword>
<keyword evidence="10 13" id="KW-0648">Protein biosynthesis</keyword>
<comment type="caution">
    <text evidence="13">Lacks conserved residue(s) required for the propagation of feature annotation.</text>
</comment>
<accession>A0ABS9VZQ2</accession>
<dbReference type="PANTHER" id="PTHR11451">
    <property type="entry name" value="THREONINE-TRNA LIGASE"/>
    <property type="match status" value="1"/>
</dbReference>
<dbReference type="Gene3D" id="3.40.50.800">
    <property type="entry name" value="Anticodon-binding domain"/>
    <property type="match status" value="1"/>
</dbReference>
<dbReference type="PRINTS" id="PR01047">
    <property type="entry name" value="TRNASYNTHTHR"/>
</dbReference>
<dbReference type="CDD" id="cd01667">
    <property type="entry name" value="TGS_ThrRS"/>
    <property type="match status" value="1"/>
</dbReference>
<dbReference type="InterPro" id="IPR002320">
    <property type="entry name" value="Thr-tRNA-ligase_IIa"/>
</dbReference>
<protein>
    <recommendedName>
        <fullName evidence="13">Threonine--tRNA ligase</fullName>
        <ecNumber evidence="13">6.1.1.3</ecNumber>
    </recommendedName>
    <alternativeName>
        <fullName evidence="13">Threonyl-tRNA synthetase</fullName>
        <shortName evidence="13">ThrRS</shortName>
    </alternativeName>
</protein>
<evidence type="ECO:0000256" key="6">
    <source>
        <dbReference type="ARBA" id="ARBA00022741"/>
    </source>
</evidence>
<proteinExistence type="inferred from homology"/>
<dbReference type="SUPFAM" id="SSF55681">
    <property type="entry name" value="Class II aaRS and biotin synthetases"/>
    <property type="match status" value="1"/>
</dbReference>
<name>A0ABS9VZQ2_9PROT</name>
<evidence type="ECO:0000256" key="3">
    <source>
        <dbReference type="ARBA" id="ARBA00022555"/>
    </source>
</evidence>
<keyword evidence="5 13" id="KW-0479">Metal-binding</keyword>
<dbReference type="PROSITE" id="PS51880">
    <property type="entry name" value="TGS"/>
    <property type="match status" value="1"/>
</dbReference>
<dbReference type="Pfam" id="PF00587">
    <property type="entry name" value="tRNA-synt_2b"/>
    <property type="match status" value="1"/>
</dbReference>
<dbReference type="InterPro" id="IPR006195">
    <property type="entry name" value="aa-tRNA-synth_II"/>
</dbReference>
<comment type="similarity">
    <text evidence="1 13">Belongs to the class-II aminoacyl-tRNA synthetase family.</text>
</comment>
<evidence type="ECO:0000256" key="1">
    <source>
        <dbReference type="ARBA" id="ARBA00008226"/>
    </source>
</evidence>
<evidence type="ECO:0000259" key="14">
    <source>
        <dbReference type="PROSITE" id="PS50862"/>
    </source>
</evidence>
<keyword evidence="4 13" id="KW-0436">Ligase</keyword>
<dbReference type="InterPro" id="IPR033728">
    <property type="entry name" value="ThrRS_core"/>
</dbReference>
<dbReference type="SUPFAM" id="SSF52954">
    <property type="entry name" value="Class II aaRS ABD-related"/>
    <property type="match status" value="1"/>
</dbReference>
<feature type="domain" description="Aminoacyl-transfer RNA synthetases class-II family profile" evidence="14">
    <location>
        <begin position="243"/>
        <end position="539"/>
    </location>
</feature>
<dbReference type="Gene3D" id="3.30.980.10">
    <property type="entry name" value="Threonyl-trna Synthetase, Chain A, domain 2"/>
    <property type="match status" value="1"/>
</dbReference>
<keyword evidence="9 13" id="KW-0694">RNA-binding</keyword>
<dbReference type="Proteomes" id="UP001201985">
    <property type="component" value="Unassembled WGS sequence"/>
</dbReference>
<sequence>MPAITLPDQSVRQFDGAVTGTTVAASIGPGLAKAALAMEVDGQLRDLSHEIASDAAVRFITRKDPEALGMIRHDAAHVLAEAVQELYPGTQVTIGPAIENGFYYDFARNEPFTPEDFPAIEAKMREIIGRNAPFVREEWPRDEAIAFFEKKGERYKAELIRDLPESEVISVYRQGEWLDLCRGPHMRSTGDIGSAFKLMKVAGAYWRGDHRNAMLSRIYATAWRDGKELDAHLHQLEEAEKRDHRKIGKEMELFHLQEEAAGSIFWHPKGWRLYTTVQDYMRRRLDATGYQEVKTPQLLDRKLWEASGHWDKYRENMFLATVDDESEKDRVLALKPMNCPCHVLIFNHGLRSYRELPMRMAEFGACHRYEPSGALHGIMRVRAFTQDDAHIFCTEAQIAQETVEFVALLSRIYRDFGFESFRVKFSDRPEKRAGDDATWDRSEGALKEACRIAGVEYELNPGEGAFYGPKLEFVLRDAIGRDWQCGTLQVDFVLPERLDAQYVGEDGNRHRPVMLHRAILGSFERFLGILIEEHAGRFPLWLAPVQVAVATIVDEASPFAREVAEAFRKAGLSVELDLRNEKINRKVVDHIEARVPVLAVIGRREAEEGKVVLRRLPGREQVTVTLAEAVGTLAAEAAPPDLKTPLKVAAA</sequence>
<evidence type="ECO:0000256" key="10">
    <source>
        <dbReference type="ARBA" id="ARBA00022917"/>
    </source>
</evidence>
<evidence type="ECO:0000256" key="9">
    <source>
        <dbReference type="ARBA" id="ARBA00022884"/>
    </source>
</evidence>
<keyword evidence="2 13" id="KW-0963">Cytoplasm</keyword>